<evidence type="ECO:0000313" key="2">
    <source>
        <dbReference type="EMBL" id="MDM7831481.1"/>
    </source>
</evidence>
<dbReference type="Pfam" id="PF13466">
    <property type="entry name" value="STAS_2"/>
    <property type="match status" value="1"/>
</dbReference>
<dbReference type="RefSeq" id="WP_289446819.1">
    <property type="nucleotide sequence ID" value="NZ_JAUCGR010000002.1"/>
</dbReference>
<keyword evidence="3" id="KW-1185">Reference proteome</keyword>
<reference evidence="2 3" key="1">
    <citation type="submission" date="2023-06" db="EMBL/GenBank/DDBJ databases">
        <title>Cellulomonas sp. MW9 Whole genome sequence.</title>
        <authorList>
            <person name="Park S."/>
        </authorList>
    </citation>
    <scope>NUCLEOTIDE SEQUENCE [LARGE SCALE GENOMIC DNA]</scope>
    <source>
        <strain evidence="2 3">MW9</strain>
    </source>
</reference>
<dbReference type="Gene3D" id="3.30.750.24">
    <property type="entry name" value="STAS domain"/>
    <property type="match status" value="1"/>
</dbReference>
<accession>A0ABT7S785</accession>
<evidence type="ECO:0000313" key="3">
    <source>
        <dbReference type="Proteomes" id="UP001321453"/>
    </source>
</evidence>
<dbReference type="PROSITE" id="PS50801">
    <property type="entry name" value="STAS"/>
    <property type="match status" value="1"/>
</dbReference>
<dbReference type="CDD" id="cd07043">
    <property type="entry name" value="STAS_anti-anti-sigma_factors"/>
    <property type="match status" value="1"/>
</dbReference>
<dbReference type="EMBL" id="JAUCGR010000002">
    <property type="protein sequence ID" value="MDM7831481.1"/>
    <property type="molecule type" value="Genomic_DNA"/>
</dbReference>
<organism evidence="2 3">
    <name type="scientific">Cellulomonas edaphi</name>
    <dbReference type="NCBI Taxonomy" id="3053468"/>
    <lineage>
        <taxon>Bacteria</taxon>
        <taxon>Bacillati</taxon>
        <taxon>Actinomycetota</taxon>
        <taxon>Actinomycetes</taxon>
        <taxon>Micrococcales</taxon>
        <taxon>Cellulomonadaceae</taxon>
        <taxon>Cellulomonas</taxon>
    </lineage>
</organism>
<name>A0ABT7S785_9CELL</name>
<proteinExistence type="predicted"/>
<dbReference type="InterPro" id="IPR036513">
    <property type="entry name" value="STAS_dom_sf"/>
</dbReference>
<dbReference type="InterPro" id="IPR002645">
    <property type="entry name" value="STAS_dom"/>
</dbReference>
<dbReference type="SUPFAM" id="SSF52091">
    <property type="entry name" value="SpoIIaa-like"/>
    <property type="match status" value="1"/>
</dbReference>
<dbReference type="InterPro" id="IPR058548">
    <property type="entry name" value="MlaB-like_STAS"/>
</dbReference>
<gene>
    <name evidence="2" type="ORF">QRT05_09055</name>
</gene>
<feature type="domain" description="STAS" evidence="1">
    <location>
        <begin position="13"/>
        <end position="120"/>
    </location>
</feature>
<evidence type="ECO:0000259" key="1">
    <source>
        <dbReference type="PROSITE" id="PS50801"/>
    </source>
</evidence>
<dbReference type="Proteomes" id="UP001321453">
    <property type="component" value="Unassembled WGS sequence"/>
</dbReference>
<comment type="caution">
    <text evidence="2">The sequence shown here is derived from an EMBL/GenBank/DDBJ whole genome shotgun (WGS) entry which is preliminary data.</text>
</comment>
<protein>
    <submittedName>
        <fullName evidence="2">STAS domain-containing protein</fullName>
    </submittedName>
</protein>
<sequence length="120" mass="12531">MRTTDSFTLASHGSITVERSCSLLLVRLRGDIDFALRDEADRALEALGAVADLPVEVDLGAVTFIDGAGIGFLLQCSGMCRQAGIDFGLRDVPGPAAALIGVLGLQTALPTHPRDARVLA</sequence>